<dbReference type="Proteomes" id="UP001139411">
    <property type="component" value="Unassembled WGS sequence"/>
</dbReference>
<comment type="caution">
    <text evidence="1">The sequence shown here is derived from an EMBL/GenBank/DDBJ whole genome shotgun (WGS) entry which is preliminary data.</text>
</comment>
<dbReference type="AlphaFoldDB" id="A0A9X1TVS6"/>
<dbReference type="EMBL" id="JAKFFV010000011">
    <property type="protein sequence ID" value="MCF2500377.1"/>
    <property type="molecule type" value="Genomic_DNA"/>
</dbReference>
<sequence>MLIIIEEILENGQIILKEKLVINQKVKVLISFAEEIVQSGPASIASPSALLRGAWKDISKEDREEIDSYFQNLRSD</sequence>
<organism evidence="1 2">
    <name type="scientific">Dyadobacter chenhuakuii</name>
    <dbReference type="NCBI Taxonomy" id="2909339"/>
    <lineage>
        <taxon>Bacteria</taxon>
        <taxon>Pseudomonadati</taxon>
        <taxon>Bacteroidota</taxon>
        <taxon>Cytophagia</taxon>
        <taxon>Cytophagales</taxon>
        <taxon>Spirosomataceae</taxon>
        <taxon>Dyadobacter</taxon>
    </lineage>
</organism>
<evidence type="ECO:0000313" key="1">
    <source>
        <dbReference type="EMBL" id="MCF2500377.1"/>
    </source>
</evidence>
<gene>
    <name evidence="1" type="ORF">L0661_18795</name>
</gene>
<proteinExistence type="predicted"/>
<reference evidence="1" key="1">
    <citation type="submission" date="2022-01" db="EMBL/GenBank/DDBJ databases">
        <title>Novel species in genus Dyadobacter.</title>
        <authorList>
            <person name="Ma C."/>
        </authorList>
    </citation>
    <scope>NUCLEOTIDE SEQUENCE</scope>
    <source>
        <strain evidence="1">CY357</strain>
    </source>
</reference>
<evidence type="ECO:0000313" key="2">
    <source>
        <dbReference type="Proteomes" id="UP001139411"/>
    </source>
</evidence>
<dbReference type="RefSeq" id="WP_235178767.1">
    <property type="nucleotide sequence ID" value="NZ_JAKFFV010000011.1"/>
</dbReference>
<protein>
    <submittedName>
        <fullName evidence="1">Uncharacterized protein</fullName>
    </submittedName>
</protein>
<name>A0A9X1TVS6_9BACT</name>
<accession>A0A9X1TVS6</accession>